<feature type="compositionally biased region" description="Polar residues" evidence="4">
    <location>
        <begin position="446"/>
        <end position="456"/>
    </location>
</feature>
<feature type="domain" description="Protein kinase" evidence="5">
    <location>
        <begin position="94"/>
        <end position="387"/>
    </location>
</feature>
<dbReference type="InterPro" id="IPR017441">
    <property type="entry name" value="Protein_kinase_ATP_BS"/>
</dbReference>
<dbReference type="Proteomes" id="UP000091967">
    <property type="component" value="Unassembled WGS sequence"/>
</dbReference>
<feature type="region of interest" description="Disordered" evidence="4">
    <location>
        <begin position="442"/>
        <end position="464"/>
    </location>
</feature>
<protein>
    <recommendedName>
        <fullName evidence="5">Protein kinase domain-containing protein</fullName>
    </recommendedName>
</protein>
<dbReference type="PROSITE" id="PS50011">
    <property type="entry name" value="PROTEIN_KINASE_DOM"/>
    <property type="match status" value="1"/>
</dbReference>
<dbReference type="PROSITE" id="PS00107">
    <property type="entry name" value="PROTEIN_KINASE_ATP"/>
    <property type="match status" value="1"/>
</dbReference>
<feature type="region of interest" description="Disordered" evidence="4">
    <location>
        <begin position="479"/>
        <end position="532"/>
    </location>
</feature>
<evidence type="ECO:0000259" key="5">
    <source>
        <dbReference type="PROSITE" id="PS50011"/>
    </source>
</evidence>
<dbReference type="PROSITE" id="PS00108">
    <property type="entry name" value="PROTEIN_KINASE_ST"/>
    <property type="match status" value="1"/>
</dbReference>
<dbReference type="STRING" id="36050.A0A1B8ACH7"/>
<keyword evidence="7" id="KW-1185">Reference proteome</keyword>
<feature type="region of interest" description="Disordered" evidence="4">
    <location>
        <begin position="1"/>
        <end position="45"/>
    </location>
</feature>
<evidence type="ECO:0000256" key="1">
    <source>
        <dbReference type="ARBA" id="ARBA00022741"/>
    </source>
</evidence>
<gene>
    <name evidence="6" type="ORF">FPOA_09907</name>
</gene>
<evidence type="ECO:0000256" key="2">
    <source>
        <dbReference type="ARBA" id="ARBA00022840"/>
    </source>
</evidence>
<dbReference type="PANTHER" id="PTHR24346">
    <property type="entry name" value="MAP/MICROTUBULE AFFINITY-REGULATING KINASE"/>
    <property type="match status" value="1"/>
</dbReference>
<dbReference type="InterPro" id="IPR000719">
    <property type="entry name" value="Prot_kinase_dom"/>
</dbReference>
<dbReference type="EMBL" id="LYXU01000004">
    <property type="protein sequence ID" value="OBS18180.1"/>
    <property type="molecule type" value="Genomic_DNA"/>
</dbReference>
<evidence type="ECO:0000256" key="3">
    <source>
        <dbReference type="PROSITE-ProRule" id="PRU10141"/>
    </source>
</evidence>
<dbReference type="GO" id="GO:0005524">
    <property type="term" value="F:ATP binding"/>
    <property type="evidence" value="ECO:0007669"/>
    <property type="project" value="UniProtKB-UniRule"/>
</dbReference>
<dbReference type="InterPro" id="IPR011009">
    <property type="entry name" value="Kinase-like_dom_sf"/>
</dbReference>
<dbReference type="SMART" id="SM00220">
    <property type="entry name" value="S_TKc"/>
    <property type="match status" value="1"/>
</dbReference>
<feature type="region of interest" description="Disordered" evidence="4">
    <location>
        <begin position="588"/>
        <end position="607"/>
    </location>
</feature>
<dbReference type="PANTHER" id="PTHR24346:SF77">
    <property type="entry name" value="SERINE THREONINE PROTEIN KINASE"/>
    <property type="match status" value="1"/>
</dbReference>
<dbReference type="GO" id="GO:0035556">
    <property type="term" value="P:intracellular signal transduction"/>
    <property type="evidence" value="ECO:0007669"/>
    <property type="project" value="TreeGrafter"/>
</dbReference>
<feature type="region of interest" description="Disordered" evidence="4">
    <location>
        <begin position="140"/>
        <end position="160"/>
    </location>
</feature>
<dbReference type="GO" id="GO:0005737">
    <property type="term" value="C:cytoplasm"/>
    <property type="evidence" value="ECO:0007669"/>
    <property type="project" value="TreeGrafter"/>
</dbReference>
<dbReference type="InterPro" id="IPR008271">
    <property type="entry name" value="Ser/Thr_kinase_AS"/>
</dbReference>
<dbReference type="Gene3D" id="3.30.200.20">
    <property type="entry name" value="Phosphorylase Kinase, domain 1"/>
    <property type="match status" value="1"/>
</dbReference>
<dbReference type="FunFam" id="1.10.510.10:FF:000995">
    <property type="entry name" value="BcCMK3, calcium/calmodulin-dependent protein kinase"/>
    <property type="match status" value="1"/>
</dbReference>
<feature type="binding site" evidence="3">
    <location>
        <position position="122"/>
    </location>
    <ligand>
        <name>ATP</name>
        <dbReference type="ChEBI" id="CHEBI:30616"/>
    </ligand>
</feature>
<comment type="caution">
    <text evidence="6">The sequence shown here is derived from an EMBL/GenBank/DDBJ whole genome shotgun (WGS) entry which is preliminary data.</text>
</comment>
<sequence length="629" mass="70705">MDTPEPAAHPEMRPSFTFPQVRVDQHDDTSDNRPPPPLTHHLTEPTEVLHFSSPLRHHKRTPSAHRQVKETLDAQTQFGDEDADGVSHHRVNQYTILEEIGRGSYGAVHLAKDQFGQEYAVKEFSKARLRKRLQSTILRQGPRGPRRMGPGAGGPFNAAPRLVNDTNDALHLIREEIAIMKKLNHPNLVQLYEVLDDPEEDSIYMVLEMCRKGVVMKVGLDEQAKPYSEENCRYWFRDLILAIEYLHAQGVIHRDIKPDNLLLSNDDVLKVVDFGVSEMFEKPDNMRTAKSAGSPAFLPPELCGKHGDVSGTAADIWSMGVSLYCLKYGRIPFNRDGVLDMYDAIRSDEPSLPEDENPDFVNLIHAILNKDPEQRITMDKLREHPWVTKKGTDCLLSAEDNCANMVEPPNELEVNRAFTRKMNHLLCVMKVIHRFKSILAKHRARSNTSTPRQNHGSFDASEEKAKAEVIEALLSRRRTFQAQEQKPKPGAGNGTHPAQEPDTQNTTPFLGIGTGTMDEFASNEATPDMVSDSPTAVDFNVYDRAYETAIERITSNPNVSTRRPTVYLTKFVQDTENLKGFSELVKDEDTTKHSHDTQASNSTGSAPNLITYLTSKLGLSDNQLDKSET</sequence>
<dbReference type="FunFam" id="3.30.200.20:FF:000447">
    <property type="entry name" value="Calcium/calmodulin dependent protein kinase"/>
    <property type="match status" value="1"/>
</dbReference>
<name>A0A1B8ACH7_FUSPO</name>
<accession>A0A1B8ACH7</accession>
<proteinExistence type="predicted"/>
<reference evidence="6 7" key="1">
    <citation type="submission" date="2016-06" db="EMBL/GenBank/DDBJ databases">
        <title>Living apart together: crosstalk between the core and supernumerary genomes in a fungal plant pathogen.</title>
        <authorList>
            <person name="Vanheule A."/>
            <person name="Audenaert K."/>
            <person name="Warris S."/>
            <person name="Van De Geest H."/>
            <person name="Schijlen E."/>
            <person name="Hofte M."/>
            <person name="De Saeger S."/>
            <person name="Haesaert G."/>
            <person name="Waalwijk C."/>
            <person name="Van Der Lee T."/>
        </authorList>
    </citation>
    <scope>NUCLEOTIDE SEQUENCE [LARGE SCALE GENOMIC DNA]</scope>
    <source>
        <strain evidence="6 7">2516</strain>
    </source>
</reference>
<evidence type="ECO:0000256" key="4">
    <source>
        <dbReference type="SAM" id="MobiDB-lite"/>
    </source>
</evidence>
<dbReference type="AlphaFoldDB" id="A0A1B8ACH7"/>
<dbReference type="Gene3D" id="1.10.510.10">
    <property type="entry name" value="Transferase(Phosphotransferase) domain 1"/>
    <property type="match status" value="1"/>
</dbReference>
<dbReference type="CDD" id="cd14008">
    <property type="entry name" value="STKc_LKB1_CaMKK"/>
    <property type="match status" value="1"/>
</dbReference>
<organism evidence="6 7">
    <name type="scientific">Fusarium poae</name>
    <dbReference type="NCBI Taxonomy" id="36050"/>
    <lineage>
        <taxon>Eukaryota</taxon>
        <taxon>Fungi</taxon>
        <taxon>Dikarya</taxon>
        <taxon>Ascomycota</taxon>
        <taxon>Pezizomycotina</taxon>
        <taxon>Sordariomycetes</taxon>
        <taxon>Hypocreomycetidae</taxon>
        <taxon>Hypocreales</taxon>
        <taxon>Nectriaceae</taxon>
        <taxon>Fusarium</taxon>
    </lineage>
</organism>
<dbReference type="Pfam" id="PF00069">
    <property type="entry name" value="Pkinase"/>
    <property type="match status" value="1"/>
</dbReference>
<dbReference type="OMA" id="MDEFASN"/>
<dbReference type="GO" id="GO:0004674">
    <property type="term" value="F:protein serine/threonine kinase activity"/>
    <property type="evidence" value="ECO:0007669"/>
    <property type="project" value="TreeGrafter"/>
</dbReference>
<keyword evidence="2 3" id="KW-0067">ATP-binding</keyword>
<evidence type="ECO:0000313" key="7">
    <source>
        <dbReference type="Proteomes" id="UP000091967"/>
    </source>
</evidence>
<dbReference type="SUPFAM" id="SSF56112">
    <property type="entry name" value="Protein kinase-like (PK-like)"/>
    <property type="match status" value="1"/>
</dbReference>
<feature type="compositionally biased region" description="Polar residues" evidence="4">
    <location>
        <begin position="597"/>
        <end position="607"/>
    </location>
</feature>
<keyword evidence="1 3" id="KW-0547">Nucleotide-binding</keyword>
<evidence type="ECO:0000313" key="6">
    <source>
        <dbReference type="EMBL" id="OBS18180.1"/>
    </source>
</evidence>